<feature type="region of interest" description="Disordered" evidence="5">
    <location>
        <begin position="671"/>
        <end position="701"/>
    </location>
</feature>
<dbReference type="Pfam" id="PF00672">
    <property type="entry name" value="HAMP"/>
    <property type="match status" value="2"/>
</dbReference>
<feature type="region of interest" description="Disordered" evidence="5">
    <location>
        <begin position="440"/>
        <end position="472"/>
    </location>
</feature>
<dbReference type="PROSITE" id="PS50885">
    <property type="entry name" value="HAMP"/>
    <property type="match status" value="2"/>
</dbReference>
<dbReference type="EMBL" id="JBHSZI010000001">
    <property type="protein sequence ID" value="MFC7059335.1"/>
    <property type="molecule type" value="Genomic_DNA"/>
</dbReference>
<evidence type="ECO:0000256" key="4">
    <source>
        <dbReference type="SAM" id="Coils"/>
    </source>
</evidence>
<feature type="transmembrane region" description="Helical" evidence="6">
    <location>
        <begin position="212"/>
        <end position="231"/>
    </location>
</feature>
<evidence type="ECO:0000259" key="7">
    <source>
        <dbReference type="PROSITE" id="PS50111"/>
    </source>
</evidence>
<evidence type="ECO:0000313" key="10">
    <source>
        <dbReference type="Proteomes" id="UP001596445"/>
    </source>
</evidence>
<proteinExistence type="inferred from homology"/>
<dbReference type="PANTHER" id="PTHR32089">
    <property type="entry name" value="METHYL-ACCEPTING CHEMOTAXIS PROTEIN MCPB"/>
    <property type="match status" value="1"/>
</dbReference>
<evidence type="ECO:0000259" key="8">
    <source>
        <dbReference type="PROSITE" id="PS50885"/>
    </source>
</evidence>
<dbReference type="PRINTS" id="PR00260">
    <property type="entry name" value="CHEMTRNSDUCR"/>
</dbReference>
<evidence type="ECO:0000256" key="1">
    <source>
        <dbReference type="ARBA" id="ARBA00023224"/>
    </source>
</evidence>
<feature type="domain" description="Methyl-accepting transducer" evidence="7">
    <location>
        <begin position="391"/>
        <end position="627"/>
    </location>
</feature>
<dbReference type="InterPro" id="IPR003660">
    <property type="entry name" value="HAMP_dom"/>
</dbReference>
<feature type="region of interest" description="Disordered" evidence="5">
    <location>
        <begin position="381"/>
        <end position="419"/>
    </location>
</feature>
<comment type="similarity">
    <text evidence="2">Belongs to the methyl-accepting chemotaxis (MCP) protein family.</text>
</comment>
<dbReference type="CDD" id="cd06225">
    <property type="entry name" value="HAMP"/>
    <property type="match status" value="2"/>
</dbReference>
<evidence type="ECO:0000256" key="5">
    <source>
        <dbReference type="SAM" id="MobiDB-lite"/>
    </source>
</evidence>
<feature type="coiled-coil region" evidence="4">
    <location>
        <begin position="644"/>
        <end position="671"/>
    </location>
</feature>
<organism evidence="9 10">
    <name type="scientific">Halovenus salina</name>
    <dbReference type="NCBI Taxonomy" id="1510225"/>
    <lineage>
        <taxon>Archaea</taxon>
        <taxon>Methanobacteriati</taxon>
        <taxon>Methanobacteriota</taxon>
        <taxon>Stenosarchaea group</taxon>
        <taxon>Halobacteria</taxon>
        <taxon>Halobacteriales</taxon>
        <taxon>Haloarculaceae</taxon>
        <taxon>Halovenus</taxon>
    </lineage>
</organism>
<dbReference type="InterPro" id="IPR004089">
    <property type="entry name" value="MCPsignal_dom"/>
</dbReference>
<feature type="domain" description="HAMP" evidence="8">
    <location>
        <begin position="319"/>
        <end position="372"/>
    </location>
</feature>
<accession>A0ABD5W1X0</accession>
<feature type="domain" description="HAMP" evidence="8">
    <location>
        <begin position="232"/>
        <end position="284"/>
    </location>
</feature>
<protein>
    <submittedName>
        <fullName evidence="9">Methyl-accepting chemotaxis protein</fullName>
    </submittedName>
</protein>
<keyword evidence="6" id="KW-0812">Transmembrane</keyword>
<dbReference type="SMART" id="SM00283">
    <property type="entry name" value="MA"/>
    <property type="match status" value="1"/>
</dbReference>
<dbReference type="SUPFAM" id="SSF58104">
    <property type="entry name" value="Methyl-accepting chemotaxis protein (MCP) signaling domain"/>
    <property type="match status" value="1"/>
</dbReference>
<feature type="compositionally biased region" description="Polar residues" evidence="5">
    <location>
        <begin position="671"/>
        <end position="686"/>
    </location>
</feature>
<reference evidence="9 10" key="1">
    <citation type="journal article" date="2019" name="Int. J. Syst. Evol. Microbiol.">
        <title>The Global Catalogue of Microorganisms (GCM) 10K type strain sequencing project: providing services to taxonomists for standard genome sequencing and annotation.</title>
        <authorList>
            <consortium name="The Broad Institute Genomics Platform"/>
            <consortium name="The Broad Institute Genome Sequencing Center for Infectious Disease"/>
            <person name="Wu L."/>
            <person name="Ma J."/>
        </authorList>
    </citation>
    <scope>NUCLEOTIDE SEQUENCE [LARGE SCALE GENOMIC DNA]</scope>
    <source>
        <strain evidence="9 10">JCM 30072</strain>
    </source>
</reference>
<evidence type="ECO:0000313" key="9">
    <source>
        <dbReference type="EMBL" id="MFC7059335.1"/>
    </source>
</evidence>
<evidence type="ECO:0000256" key="6">
    <source>
        <dbReference type="SAM" id="Phobius"/>
    </source>
</evidence>
<keyword evidence="6" id="KW-0472">Membrane</keyword>
<gene>
    <name evidence="9" type="ORF">ACFQQG_15620</name>
</gene>
<dbReference type="CDD" id="cd11386">
    <property type="entry name" value="MCP_signal"/>
    <property type="match status" value="1"/>
</dbReference>
<name>A0ABD5W1X0_9EURY</name>
<dbReference type="SMART" id="SM00304">
    <property type="entry name" value="HAMP"/>
    <property type="match status" value="2"/>
</dbReference>
<dbReference type="RefSeq" id="WP_382186292.1">
    <property type="nucleotide sequence ID" value="NZ_JBHSZI010000001.1"/>
</dbReference>
<keyword evidence="4" id="KW-0175">Coiled coil</keyword>
<dbReference type="GO" id="GO:0007165">
    <property type="term" value="P:signal transduction"/>
    <property type="evidence" value="ECO:0007669"/>
    <property type="project" value="UniProtKB-KW"/>
</dbReference>
<comment type="caution">
    <text evidence="9">The sequence shown here is derived from an EMBL/GenBank/DDBJ whole genome shotgun (WGS) entry which is preliminary data.</text>
</comment>
<evidence type="ECO:0000256" key="2">
    <source>
        <dbReference type="ARBA" id="ARBA00029447"/>
    </source>
</evidence>
<dbReference type="InterPro" id="IPR004090">
    <property type="entry name" value="Chemotax_Me-accpt_rcpt"/>
</dbReference>
<dbReference type="Gene3D" id="6.10.250.1910">
    <property type="match status" value="1"/>
</dbReference>
<feature type="compositionally biased region" description="Polar residues" evidence="5">
    <location>
        <begin position="440"/>
        <end position="449"/>
    </location>
</feature>
<dbReference type="Pfam" id="PF00015">
    <property type="entry name" value="MCPsignal"/>
    <property type="match status" value="1"/>
</dbReference>
<keyword evidence="1 3" id="KW-0807">Transducer</keyword>
<dbReference type="PANTHER" id="PTHR32089:SF112">
    <property type="entry name" value="LYSOZYME-LIKE PROTEIN-RELATED"/>
    <property type="match status" value="1"/>
</dbReference>
<dbReference type="AlphaFoldDB" id="A0ABD5W1X0"/>
<keyword evidence="10" id="KW-1185">Reference proteome</keyword>
<keyword evidence="6" id="KW-1133">Transmembrane helix</keyword>
<evidence type="ECO:0000256" key="3">
    <source>
        <dbReference type="PROSITE-ProRule" id="PRU00284"/>
    </source>
</evidence>
<dbReference type="Gene3D" id="1.10.287.950">
    <property type="entry name" value="Methyl-accepting chemotaxis protein"/>
    <property type="match status" value="1"/>
</dbReference>
<dbReference type="PROSITE" id="PS50111">
    <property type="entry name" value="CHEMOTAXIS_TRANSDUC_2"/>
    <property type="match status" value="1"/>
</dbReference>
<feature type="coiled-coil region" evidence="4">
    <location>
        <begin position="272"/>
        <end position="331"/>
    </location>
</feature>
<dbReference type="Proteomes" id="UP001596445">
    <property type="component" value="Unassembled WGS sequence"/>
</dbReference>
<dbReference type="SUPFAM" id="SSF158472">
    <property type="entry name" value="HAMP domain-like"/>
    <property type="match status" value="1"/>
</dbReference>
<sequence length="701" mass="75349">MSSASTDGEILADDQQELIAWLSDVSQNLGQEVTQVYVANGDSGEIIGSSLAQDSGVNLYDQGLSTENIGEGVFISEPLQLPGDDTNTTLLGSRTVAGRFIAAAVPTNTSLVPTQDFEGSETMLQSLNGQRLLGPPSEETQTFVADLERDTFQTQMADVDGMIVGSRTLSHSQDSGFSRDRYVPNETIGTVVVHTVPQDQAFALRDQISGDIVFAFGVTFVLLIATALVSMRSVTGAIDDLSKRTQKIRDGNFDVTVSSSRTDEIGTLYSSVAQMRDSLSEQIQEAQSAMEQAEEAQTDAEHAREEAEQARLEAEEVSERLEQRAREYSEVLAAFADGNLTARMDTDTDNEALSQIAGSFNEMATDLEETIIHIREFAGEVDESSDRIADSAQEIKQTSDDVSRSMQQTAEDAERQNEDIQRASNRVMDQSASIEEVAASTNEAATQSRRAAALSDDGQEYADRTTSEMTTVQTQTEEMVKEVEQLEDEVAAIGEIVELIEDIAEQTNMLALNASIEAARAGEAGEGFAVVADEIKSLSEETQDATDEIEALVGRAQRSTDDVVTDIQGMRESVETGIETVEGTVDVFQNIATAVEEVDQTIQSISDAVDNQASAAEEIESLVGDIGEVSEATTANATDVAAAVEEQTSAVSEVSRQIEGLSEQATTLQEMTDEFQTGSEDASATATEEPIDDSTDKGTDD</sequence>